<dbReference type="PANTHER" id="PTHR34125:SF7">
    <property type="entry name" value="TRANSMEMBRANE PROTEIN"/>
    <property type="match status" value="1"/>
</dbReference>
<keyword evidence="2" id="KW-0472">Membrane</keyword>
<dbReference type="HOGENOM" id="CLU_313186_0_0_1"/>
<keyword evidence="2" id="KW-1133">Transmembrane helix</keyword>
<dbReference type="PANTHER" id="PTHR34125">
    <property type="entry name" value="OS01G0762900 PROTEIN"/>
    <property type="match status" value="1"/>
</dbReference>
<evidence type="ECO:0000313" key="4">
    <source>
        <dbReference type="EnsemblPlants" id="PAC:32941344.CDS.1"/>
    </source>
</evidence>
<gene>
    <name evidence="3" type="ORF">PHYPA_004334</name>
</gene>
<feature type="compositionally biased region" description="Low complexity" evidence="1">
    <location>
        <begin position="601"/>
        <end position="614"/>
    </location>
</feature>
<dbReference type="Gramene" id="Pp3c3_12270V3.1">
    <property type="protein sequence ID" value="PAC:32941344.CDS.1"/>
    <property type="gene ID" value="Pp3c3_12270"/>
</dbReference>
<evidence type="ECO:0000256" key="1">
    <source>
        <dbReference type="SAM" id="MobiDB-lite"/>
    </source>
</evidence>
<feature type="compositionally biased region" description="Polar residues" evidence="1">
    <location>
        <begin position="872"/>
        <end position="882"/>
    </location>
</feature>
<dbReference type="EnsemblPlants" id="Pp3c3_12270V3.1">
    <property type="protein sequence ID" value="PAC:32941344.CDS.1"/>
    <property type="gene ID" value="Pp3c3_12270"/>
</dbReference>
<dbReference type="Proteomes" id="UP000006727">
    <property type="component" value="Chromosome 3"/>
</dbReference>
<dbReference type="EMBL" id="ABEU02000003">
    <property type="protein sequence ID" value="PNR57340.1"/>
    <property type="molecule type" value="Genomic_DNA"/>
</dbReference>
<feature type="region of interest" description="Disordered" evidence="1">
    <location>
        <begin position="518"/>
        <end position="539"/>
    </location>
</feature>
<feature type="region of interest" description="Disordered" evidence="1">
    <location>
        <begin position="864"/>
        <end position="892"/>
    </location>
</feature>
<dbReference type="EnsemblPlants" id="Pp3c3_12270V3.2">
    <property type="protein sequence ID" value="PAC:32941345.CDS.1"/>
    <property type="gene ID" value="Pp3c3_12270"/>
</dbReference>
<feature type="region of interest" description="Disordered" evidence="1">
    <location>
        <begin position="760"/>
        <end position="796"/>
    </location>
</feature>
<accession>A9T3V8</accession>
<keyword evidence="2" id="KW-0812">Transmembrane</keyword>
<protein>
    <submittedName>
        <fullName evidence="3 4">Uncharacterized protein</fullName>
    </submittedName>
</protein>
<reference evidence="4" key="3">
    <citation type="submission" date="2020-12" db="UniProtKB">
        <authorList>
            <consortium name="EnsemblPlants"/>
        </authorList>
    </citation>
    <scope>IDENTIFICATION</scope>
</reference>
<feature type="compositionally biased region" description="Basic and acidic residues" evidence="1">
    <location>
        <begin position="522"/>
        <end position="539"/>
    </location>
</feature>
<feature type="region of interest" description="Disordered" evidence="1">
    <location>
        <begin position="170"/>
        <end position="278"/>
    </location>
</feature>
<keyword evidence="5" id="KW-1185">Reference proteome</keyword>
<sequence>MREGPQAREALELLSLLWNHPVLTGLLILVFTPPFFPLVVYFSPLLMYTALCVVALVSIEKFKVGGGPMQRENHLGGDPGVSTWVPTDRPGNASMHSHFDYCDNYLRNLFNNIHIAPVTPMWTGDNVGDATTTRVTVQLHPQPVENNVQAPTAAESDDDWWDKWVKEYESRSGWGEQEGQASTTPEIQTSERSRAPAPAPATTPSPTIIRKESNKGVSSMAPGTPIGRDMCEEECPSAPPAADTVASDAASHSNPMIPREELPSPFQPPPPSPTRPSCNQEEVVEAVKFSDLQAQIFLMPIRTDREKQVDRICVPAQEMYSIPTRVDGERVSAAQALKAINKLLSVEKGGYTPANSLPRNLDSVVNAKTAKLGDSTATEPQVSLRKEAISPQLHEKVSAVAGKGHAVEVSEKNRNKIDFGISTDVAGETPLRQLKASRSEKHSRVSMGYSPIPLRTSRGLKSEKVPTPLHFSPHLLQGSQLLAPKGISPRLPNLTTVPLGNPVDKVPQWVYDGIPKESAGSHVKEAETAEEKNTESFEHGVKVLSHRKRRTHARRPLPIEVDAETLQVRSFDFSTPNTPGSISTESVTPVASLRKKTSKQGSGASSPSRASGTGSLHGAALIAESIAPGLLPIPIFQDFAAERTHENSDRHERTFAALIERSMLKSRASAAYSPRTPSSEASRDGAGVEVSSKKAPVVASPRTASSAASLREATTATSTQQASIMAFPRRVSGAASPQSPSVVASTHEVTFAISSEGVSITASPRQASASSSSRRSSVPSSPSMPHSRRRLHGSKCATDQLTFASSSPRIEVSHCDAQPGAEKKVKVLARAAAEPPEEFTLIEKNALLVDSRIQEDSIVAALSDEEALHSGRNLSPRRSPTGKSRRRLEPRRVVTSEENDMFWKTNSSLRILESSSDDERKSVTPRMSRLIGKTVKPLVWRSRSIENREDSD</sequence>
<feature type="compositionally biased region" description="Polar residues" evidence="1">
    <location>
        <begin position="572"/>
        <end position="589"/>
    </location>
</feature>
<feature type="compositionally biased region" description="Polar residues" evidence="1">
    <location>
        <begin position="179"/>
        <end position="188"/>
    </location>
</feature>
<feature type="region of interest" description="Disordered" evidence="1">
    <location>
        <begin position="433"/>
        <end position="456"/>
    </location>
</feature>
<feature type="region of interest" description="Disordered" evidence="1">
    <location>
        <begin position="667"/>
        <end position="721"/>
    </location>
</feature>
<feature type="transmembrane region" description="Helical" evidence="2">
    <location>
        <begin position="38"/>
        <end position="59"/>
    </location>
</feature>
<feature type="transmembrane region" description="Helical" evidence="2">
    <location>
        <begin position="12"/>
        <end position="32"/>
    </location>
</feature>
<dbReference type="Gramene" id="Pp3c3_12270V3.2">
    <property type="protein sequence ID" value="PAC:32941345.CDS.1"/>
    <property type="gene ID" value="Pp3c3_12270"/>
</dbReference>
<reference evidence="3 5" key="2">
    <citation type="journal article" date="2018" name="Plant J.">
        <title>The Physcomitrella patens chromosome-scale assembly reveals moss genome structure and evolution.</title>
        <authorList>
            <person name="Lang D."/>
            <person name="Ullrich K.K."/>
            <person name="Murat F."/>
            <person name="Fuchs J."/>
            <person name="Jenkins J."/>
            <person name="Haas F.B."/>
            <person name="Piednoel M."/>
            <person name="Gundlach H."/>
            <person name="Van Bel M."/>
            <person name="Meyberg R."/>
            <person name="Vives C."/>
            <person name="Morata J."/>
            <person name="Symeonidi A."/>
            <person name="Hiss M."/>
            <person name="Muchero W."/>
            <person name="Kamisugi Y."/>
            <person name="Saleh O."/>
            <person name="Blanc G."/>
            <person name="Decker E.L."/>
            <person name="van Gessel N."/>
            <person name="Grimwood J."/>
            <person name="Hayes R.D."/>
            <person name="Graham S.W."/>
            <person name="Gunter L.E."/>
            <person name="McDaniel S.F."/>
            <person name="Hoernstein S.N.W."/>
            <person name="Larsson A."/>
            <person name="Li F.W."/>
            <person name="Perroud P.F."/>
            <person name="Phillips J."/>
            <person name="Ranjan P."/>
            <person name="Rokshar D.S."/>
            <person name="Rothfels C.J."/>
            <person name="Schneider L."/>
            <person name="Shu S."/>
            <person name="Stevenson D.W."/>
            <person name="Thummler F."/>
            <person name="Tillich M."/>
            <person name="Villarreal Aguilar J.C."/>
            <person name="Widiez T."/>
            <person name="Wong G.K."/>
            <person name="Wymore A."/>
            <person name="Zhang Y."/>
            <person name="Zimmer A.D."/>
            <person name="Quatrano R.S."/>
            <person name="Mayer K.F.X."/>
            <person name="Goodstein D."/>
            <person name="Casacuberta J.M."/>
            <person name="Vandepoele K."/>
            <person name="Reski R."/>
            <person name="Cuming A.C."/>
            <person name="Tuskan G.A."/>
            <person name="Maumus F."/>
            <person name="Salse J."/>
            <person name="Schmutz J."/>
            <person name="Rensing S.A."/>
        </authorList>
    </citation>
    <scope>NUCLEOTIDE SEQUENCE [LARGE SCALE GENOMIC DNA]</scope>
    <source>
        <strain evidence="4 5">cv. Gransden 2004</strain>
    </source>
</reference>
<proteinExistence type="predicted"/>
<dbReference type="AlphaFoldDB" id="A9T3V8"/>
<feature type="compositionally biased region" description="Low complexity" evidence="1">
    <location>
        <begin position="762"/>
        <end position="785"/>
    </location>
</feature>
<dbReference type="PaxDb" id="3218-PP1S161_9V6.1"/>
<evidence type="ECO:0000313" key="5">
    <source>
        <dbReference type="Proteomes" id="UP000006727"/>
    </source>
</evidence>
<feature type="region of interest" description="Disordered" evidence="1">
    <location>
        <begin position="572"/>
        <end position="615"/>
    </location>
</feature>
<evidence type="ECO:0000256" key="2">
    <source>
        <dbReference type="SAM" id="Phobius"/>
    </source>
</evidence>
<name>A9T3V8_PHYPA</name>
<dbReference type="InParanoid" id="A9T3V8"/>
<organism evidence="3">
    <name type="scientific">Physcomitrium patens</name>
    <name type="common">Spreading-leaved earth moss</name>
    <name type="synonym">Physcomitrella patens</name>
    <dbReference type="NCBI Taxonomy" id="3218"/>
    <lineage>
        <taxon>Eukaryota</taxon>
        <taxon>Viridiplantae</taxon>
        <taxon>Streptophyta</taxon>
        <taxon>Embryophyta</taxon>
        <taxon>Bryophyta</taxon>
        <taxon>Bryophytina</taxon>
        <taxon>Bryopsida</taxon>
        <taxon>Funariidae</taxon>
        <taxon>Funariales</taxon>
        <taxon>Funariaceae</taxon>
        <taxon>Physcomitrium</taxon>
    </lineage>
</organism>
<feature type="compositionally biased region" description="Pro residues" evidence="1">
    <location>
        <begin position="265"/>
        <end position="274"/>
    </location>
</feature>
<evidence type="ECO:0000313" key="3">
    <source>
        <dbReference type="EMBL" id="PNR57340.1"/>
    </source>
</evidence>
<reference evidence="3 5" key="1">
    <citation type="journal article" date="2008" name="Science">
        <title>The Physcomitrella genome reveals evolutionary insights into the conquest of land by plants.</title>
        <authorList>
            <person name="Rensing S."/>
            <person name="Lang D."/>
            <person name="Zimmer A."/>
            <person name="Terry A."/>
            <person name="Salamov A."/>
            <person name="Shapiro H."/>
            <person name="Nishiyama T."/>
            <person name="Perroud P.-F."/>
            <person name="Lindquist E."/>
            <person name="Kamisugi Y."/>
            <person name="Tanahashi T."/>
            <person name="Sakakibara K."/>
            <person name="Fujita T."/>
            <person name="Oishi K."/>
            <person name="Shin-I T."/>
            <person name="Kuroki Y."/>
            <person name="Toyoda A."/>
            <person name="Suzuki Y."/>
            <person name="Hashimoto A."/>
            <person name="Yamaguchi K."/>
            <person name="Sugano A."/>
            <person name="Kohara Y."/>
            <person name="Fujiyama A."/>
            <person name="Anterola A."/>
            <person name="Aoki S."/>
            <person name="Ashton N."/>
            <person name="Barbazuk W.B."/>
            <person name="Barker E."/>
            <person name="Bennetzen J."/>
            <person name="Bezanilla M."/>
            <person name="Blankenship R."/>
            <person name="Cho S.H."/>
            <person name="Dutcher S."/>
            <person name="Estelle M."/>
            <person name="Fawcett J.A."/>
            <person name="Gundlach H."/>
            <person name="Hanada K."/>
            <person name="Heyl A."/>
            <person name="Hicks K.A."/>
            <person name="Hugh J."/>
            <person name="Lohr M."/>
            <person name="Mayer K."/>
            <person name="Melkozernov A."/>
            <person name="Murata T."/>
            <person name="Nelson D."/>
            <person name="Pils B."/>
            <person name="Prigge M."/>
            <person name="Reiss B."/>
            <person name="Renner T."/>
            <person name="Rombauts S."/>
            <person name="Rushton P."/>
            <person name="Sanderfoot A."/>
            <person name="Schween G."/>
            <person name="Shiu S.-H."/>
            <person name="Stueber K."/>
            <person name="Theodoulou F.L."/>
            <person name="Tu H."/>
            <person name="Van de Peer Y."/>
            <person name="Verrier P.J."/>
            <person name="Waters E."/>
            <person name="Wood A."/>
            <person name="Yang L."/>
            <person name="Cove D."/>
            <person name="Cuming A."/>
            <person name="Hasebe M."/>
            <person name="Lucas S."/>
            <person name="Mishler D.B."/>
            <person name="Reski R."/>
            <person name="Grigoriev I."/>
            <person name="Quatrano R.S."/>
            <person name="Boore J.L."/>
        </authorList>
    </citation>
    <scope>NUCLEOTIDE SEQUENCE [LARGE SCALE GENOMIC DNA]</scope>
    <source>
        <strain evidence="4 5">cv. Gransden 2004</strain>
    </source>
</reference>